<reference evidence="2 3" key="1">
    <citation type="submission" date="2013-09" db="EMBL/GenBank/DDBJ databases">
        <title>Corchorus capsularis genome sequencing.</title>
        <authorList>
            <person name="Alam M."/>
            <person name="Haque M.S."/>
            <person name="Islam M.S."/>
            <person name="Emdad E.M."/>
            <person name="Islam M.M."/>
            <person name="Ahmed B."/>
            <person name="Halim A."/>
            <person name="Hossen Q.M.M."/>
            <person name="Hossain M.Z."/>
            <person name="Ahmed R."/>
            <person name="Khan M.M."/>
            <person name="Islam R."/>
            <person name="Rashid M.M."/>
            <person name="Khan S.A."/>
            <person name="Rahman M.S."/>
            <person name="Alam M."/>
        </authorList>
    </citation>
    <scope>NUCLEOTIDE SEQUENCE [LARGE SCALE GENOMIC DNA]</scope>
    <source>
        <strain evidence="3">cv. CVL-1</strain>
        <tissue evidence="2">Whole seedling</tissue>
    </source>
</reference>
<evidence type="ECO:0000256" key="1">
    <source>
        <dbReference type="SAM" id="MobiDB-lite"/>
    </source>
</evidence>
<sequence length="227" mass="24758">MAAAIIITRRRNGSSSPDESDEKGDEVDENGDEVDKPVVETKELVVKKMARKRFETDDDSKRVVQGTAVATGFGVAKSLLVKKETTSDQAGDEGKERQEQEGNVVSKSRRTRRGNIIINKAGDDHGKNNSLSIVLAGDRTGSQKVAGKEESDDLSPSPPSKVPLVTRNGSSSRRRLKVSFMTVKKLMGRDSGKNELCKKRILMGGKCRPLGAIQYDENGFLLPEIIT</sequence>
<feature type="compositionally biased region" description="Acidic residues" evidence="1">
    <location>
        <begin position="18"/>
        <end position="32"/>
    </location>
</feature>
<feature type="region of interest" description="Disordered" evidence="1">
    <location>
        <begin position="1"/>
        <end position="39"/>
    </location>
</feature>
<feature type="region of interest" description="Disordered" evidence="1">
    <location>
        <begin position="78"/>
        <end position="170"/>
    </location>
</feature>
<keyword evidence="3" id="KW-1185">Reference proteome</keyword>
<gene>
    <name evidence="2" type="ORF">CCACVL1_04831</name>
</gene>
<dbReference type="OrthoDB" id="958128at2759"/>
<accession>A0A1R3JPD0</accession>
<proteinExistence type="predicted"/>
<dbReference type="EMBL" id="AWWV01007378">
    <property type="protein sequence ID" value="OMO96693.1"/>
    <property type="molecule type" value="Genomic_DNA"/>
</dbReference>
<name>A0A1R3JPD0_COCAP</name>
<feature type="compositionally biased region" description="Basic and acidic residues" evidence="1">
    <location>
        <begin position="81"/>
        <end position="100"/>
    </location>
</feature>
<dbReference type="Proteomes" id="UP000188268">
    <property type="component" value="Unassembled WGS sequence"/>
</dbReference>
<dbReference type="AlphaFoldDB" id="A0A1R3JPD0"/>
<evidence type="ECO:0000313" key="2">
    <source>
        <dbReference type="EMBL" id="OMO96693.1"/>
    </source>
</evidence>
<comment type="caution">
    <text evidence="2">The sequence shown here is derived from an EMBL/GenBank/DDBJ whole genome shotgun (WGS) entry which is preliminary data.</text>
</comment>
<protein>
    <submittedName>
        <fullName evidence="2">Uncharacterized protein</fullName>
    </submittedName>
</protein>
<evidence type="ECO:0000313" key="3">
    <source>
        <dbReference type="Proteomes" id="UP000188268"/>
    </source>
</evidence>
<organism evidence="2 3">
    <name type="scientific">Corchorus capsularis</name>
    <name type="common">Jute</name>
    <dbReference type="NCBI Taxonomy" id="210143"/>
    <lineage>
        <taxon>Eukaryota</taxon>
        <taxon>Viridiplantae</taxon>
        <taxon>Streptophyta</taxon>
        <taxon>Embryophyta</taxon>
        <taxon>Tracheophyta</taxon>
        <taxon>Spermatophyta</taxon>
        <taxon>Magnoliopsida</taxon>
        <taxon>eudicotyledons</taxon>
        <taxon>Gunneridae</taxon>
        <taxon>Pentapetalae</taxon>
        <taxon>rosids</taxon>
        <taxon>malvids</taxon>
        <taxon>Malvales</taxon>
        <taxon>Malvaceae</taxon>
        <taxon>Grewioideae</taxon>
        <taxon>Apeibeae</taxon>
        <taxon>Corchorus</taxon>
    </lineage>
</organism>
<dbReference type="Gramene" id="OMO96693">
    <property type="protein sequence ID" value="OMO96693"/>
    <property type="gene ID" value="CCACVL1_04831"/>
</dbReference>